<accession>A0A1L0B050</accession>
<proteinExistence type="predicted"/>
<protein>
    <submittedName>
        <fullName evidence="1">Uncharacterized protein</fullName>
    </submittedName>
</protein>
<evidence type="ECO:0000313" key="1">
    <source>
        <dbReference type="EMBL" id="SGZ39172.1"/>
    </source>
</evidence>
<dbReference type="AlphaFoldDB" id="A0A1L0B050"/>
<dbReference type="EMBL" id="FQNF01000018">
    <property type="protein sequence ID" value="SGZ39172.1"/>
    <property type="molecule type" value="Genomic_DNA"/>
</dbReference>
<dbReference type="Proteomes" id="UP000183365">
    <property type="component" value="Unassembled WGS sequence"/>
</dbReference>
<dbReference type="OrthoDB" id="3972488at2759"/>
<gene>
    <name evidence="1" type="ORF">HGUI_01372</name>
</gene>
<keyword evidence="2" id="KW-1185">Reference proteome</keyword>
<sequence>MDLDDPNIQKFEKRLIKNKNDYLDYISYLESKKTTPKNYIFFYSRLIIIYKNEDNVVLNLWKNYIEHYKITNQNLLTVVSAKFLKAILTNLSNASIISSLKYLETINQTMFMYYMVDIIMKLFNDRRITEICEDVFIKSDDSASKDYGMLKNFKMYLSVICDFPKFQISGEQKLKSKLLFKYLIIVSTSEENMNTPLSRKASAIESLKNLHDFDTLSLYFDKLEKDQLQFVYYAILKLLASKERPTDFKLITNKIGQLLSNGLKRSDNHDIIALKWLKSLVGRTDFDWQLLIDDLNQKITNSGSLDSLEVHYDILIQLLNCALIEDNTCTKWLKMLESAVNDFESKRIMCLLKENITNFKYWKYYLNYKKFDEQSLEFFLTTVEVNSNKTYLLNHVLPGELGNIWTAYAEFFSADINNYRTIIKCSLAMGYPHYQDIEIILLNWLSKEQSVGDDETFNKLLNKLIKYSSDVHGNDGITKTLKHSRKLWYYLLHESKGDFKVTAYTTMTKLTLITTDDVAYISEYVLLSLRNTKLFLDIWTEAFRDLFINLDQELQLLYTKFQSQLTNVDEFYRCTSSFQVLKWIINKVDNNKKEMWISKYIDMITQSEMEHSERVHALNKIIMQYLPILKGKYILEKWIEMISNININSLSTELISKIRFGDLNQILQAYNGLEIISSKLPSNLIAFESKFFNNEVRIRELYIYFAQLLPPNFNSDTIELWNDWQEFELKNGKLKDLVRWRKDITSVFQKMGYEQTLMQNKPETDTGDHVKFVKASNIKSEVDENILSVKKQD</sequence>
<evidence type="ECO:0000313" key="2">
    <source>
        <dbReference type="Proteomes" id="UP000183365"/>
    </source>
</evidence>
<dbReference type="VEuPathDB" id="FungiDB:HGUI_01372"/>
<reference evidence="2" key="1">
    <citation type="submission" date="2016-11" db="EMBL/GenBank/DDBJ databases">
        <authorList>
            <person name="Guldener U."/>
        </authorList>
    </citation>
    <scope>NUCLEOTIDE SEQUENCE [LARGE SCALE GENOMIC DNA]</scope>
</reference>
<organism evidence="1 2">
    <name type="scientific">Hanseniaspora guilliermondii</name>
    <dbReference type="NCBI Taxonomy" id="56406"/>
    <lineage>
        <taxon>Eukaryota</taxon>
        <taxon>Fungi</taxon>
        <taxon>Dikarya</taxon>
        <taxon>Ascomycota</taxon>
        <taxon>Saccharomycotina</taxon>
        <taxon>Saccharomycetes</taxon>
        <taxon>Saccharomycodales</taxon>
        <taxon>Saccharomycodaceae</taxon>
        <taxon>Hanseniaspora</taxon>
    </lineage>
</organism>
<name>A0A1L0B050_9ASCO</name>